<evidence type="ECO:0000256" key="7">
    <source>
        <dbReference type="ARBA" id="ARBA00023136"/>
    </source>
</evidence>
<feature type="transmembrane region" description="Helical" evidence="8">
    <location>
        <begin position="6"/>
        <end position="28"/>
    </location>
</feature>
<gene>
    <name evidence="9" type="ORF">DES39_0227</name>
</gene>
<dbReference type="Gene3D" id="1.20.1530.20">
    <property type="match status" value="1"/>
</dbReference>
<dbReference type="GO" id="GO:0055085">
    <property type="term" value="P:transmembrane transport"/>
    <property type="evidence" value="ECO:0007669"/>
    <property type="project" value="InterPro"/>
</dbReference>
<feature type="transmembrane region" description="Helical" evidence="8">
    <location>
        <begin position="291"/>
        <end position="313"/>
    </location>
</feature>
<evidence type="ECO:0000256" key="6">
    <source>
        <dbReference type="ARBA" id="ARBA00022989"/>
    </source>
</evidence>
<feature type="transmembrane region" description="Helical" evidence="8">
    <location>
        <begin position="172"/>
        <end position="192"/>
    </location>
</feature>
<feature type="transmembrane region" description="Helical" evidence="8">
    <location>
        <begin position="71"/>
        <end position="90"/>
    </location>
</feature>
<dbReference type="EMBL" id="RBWY01000001">
    <property type="protein sequence ID" value="RKS87018.1"/>
    <property type="molecule type" value="Genomic_DNA"/>
</dbReference>
<reference evidence="9 10" key="1">
    <citation type="submission" date="2018-10" db="EMBL/GenBank/DDBJ databases">
        <title>Genomic Encyclopedia of Type Strains, Phase IV (KMG-IV): sequencing the most valuable type-strain genomes for metagenomic binning, comparative biology and taxonomic classification.</title>
        <authorList>
            <person name="Goeker M."/>
        </authorList>
    </citation>
    <scope>NUCLEOTIDE SEQUENCE [LARGE SCALE GENOMIC DNA]</scope>
    <source>
        <strain evidence="9 10">DSM 22228</strain>
    </source>
</reference>
<organism evidence="9 10">
    <name type="scientific">Orbus hercynius</name>
    <dbReference type="NCBI Taxonomy" id="593135"/>
    <lineage>
        <taxon>Bacteria</taxon>
        <taxon>Pseudomonadati</taxon>
        <taxon>Pseudomonadota</taxon>
        <taxon>Gammaproteobacteria</taxon>
        <taxon>Orbales</taxon>
        <taxon>Orbaceae</taxon>
        <taxon>Orbus</taxon>
    </lineage>
</organism>
<keyword evidence="6 8" id="KW-1133">Transmembrane helix</keyword>
<name>A0A495RJQ5_9GAMM</name>
<feature type="transmembrane region" description="Helical" evidence="8">
    <location>
        <begin position="234"/>
        <end position="254"/>
    </location>
</feature>
<evidence type="ECO:0000313" key="10">
    <source>
        <dbReference type="Proteomes" id="UP000278542"/>
    </source>
</evidence>
<dbReference type="AlphaFoldDB" id="A0A495RJQ5"/>
<evidence type="ECO:0000256" key="2">
    <source>
        <dbReference type="ARBA" id="ARBA00010145"/>
    </source>
</evidence>
<dbReference type="PANTHER" id="PTHR36838">
    <property type="entry name" value="AUXIN EFFLUX CARRIER FAMILY PROTEIN"/>
    <property type="match status" value="1"/>
</dbReference>
<dbReference type="InterPro" id="IPR038770">
    <property type="entry name" value="Na+/solute_symporter_sf"/>
</dbReference>
<feature type="transmembrane region" description="Helical" evidence="8">
    <location>
        <begin position="102"/>
        <end position="121"/>
    </location>
</feature>
<evidence type="ECO:0008006" key="11">
    <source>
        <dbReference type="Google" id="ProtNLM"/>
    </source>
</evidence>
<dbReference type="Proteomes" id="UP000278542">
    <property type="component" value="Unassembled WGS sequence"/>
</dbReference>
<feature type="transmembrane region" description="Helical" evidence="8">
    <location>
        <begin position="260"/>
        <end position="279"/>
    </location>
</feature>
<comment type="caution">
    <text evidence="9">The sequence shown here is derived from an EMBL/GenBank/DDBJ whole genome shotgun (WGS) entry which is preliminary data.</text>
</comment>
<keyword evidence="4" id="KW-1003">Cell membrane</keyword>
<keyword evidence="7 8" id="KW-0472">Membrane</keyword>
<sequence length="316" mass="34437">MGFLPTLWFQFLSTLPLFILILLGFLLIKRLKWPKTVTDSLTKFTFSVAIPIMLFHIMSHFSEQPSADYRLLFAFFGGTLLVFILGRIIAAKCFKLDGASGTMFAMGGIYSNNVFVGLPIVRALLGDEAVPSVALVVVFSALILWTLATISIEFAQIGKFSSSGIKKAIQGVFKNPVILGILAGLIVNYSRVPLPQFVNKSTQMVGDMAAPLSLIVLGMGLAEYKIREGLKVSSLICVLKLAILPLVIYGIARLLNLPTLETYVVVLLGSMSIAINCYIMSRQFNLLQPEIASSLLVSTVLSSFTTPLILAILTHI</sequence>
<feature type="transmembrane region" description="Helical" evidence="8">
    <location>
        <begin position="204"/>
        <end position="222"/>
    </location>
</feature>
<keyword evidence="3" id="KW-0813">Transport</keyword>
<comment type="similarity">
    <text evidence="2">Belongs to the auxin efflux carrier (TC 2.A.69) family.</text>
</comment>
<dbReference type="GO" id="GO:0005886">
    <property type="term" value="C:plasma membrane"/>
    <property type="evidence" value="ECO:0007669"/>
    <property type="project" value="UniProtKB-SubCell"/>
</dbReference>
<keyword evidence="5 8" id="KW-0812">Transmembrane</keyword>
<accession>A0A495RJQ5</accession>
<feature type="transmembrane region" description="Helical" evidence="8">
    <location>
        <begin position="40"/>
        <end position="59"/>
    </location>
</feature>
<dbReference type="InterPro" id="IPR004776">
    <property type="entry name" value="Mem_transp_PIN-like"/>
</dbReference>
<evidence type="ECO:0000256" key="1">
    <source>
        <dbReference type="ARBA" id="ARBA00004651"/>
    </source>
</evidence>
<keyword evidence="10" id="KW-1185">Reference proteome</keyword>
<proteinExistence type="inferred from homology"/>
<protein>
    <recommendedName>
        <fullName evidence="11">AEC family transporter</fullName>
    </recommendedName>
</protein>
<comment type="subcellular location">
    <subcellularLocation>
        <location evidence="1">Cell membrane</location>
        <topology evidence="1">Multi-pass membrane protein</topology>
    </subcellularLocation>
</comment>
<evidence type="ECO:0000256" key="4">
    <source>
        <dbReference type="ARBA" id="ARBA00022475"/>
    </source>
</evidence>
<evidence type="ECO:0000256" key="8">
    <source>
        <dbReference type="SAM" id="Phobius"/>
    </source>
</evidence>
<evidence type="ECO:0000313" key="9">
    <source>
        <dbReference type="EMBL" id="RKS87018.1"/>
    </source>
</evidence>
<evidence type="ECO:0000256" key="5">
    <source>
        <dbReference type="ARBA" id="ARBA00022692"/>
    </source>
</evidence>
<feature type="transmembrane region" description="Helical" evidence="8">
    <location>
        <begin position="133"/>
        <end position="152"/>
    </location>
</feature>
<dbReference type="Pfam" id="PF03547">
    <property type="entry name" value="Mem_trans"/>
    <property type="match status" value="1"/>
</dbReference>
<dbReference type="PANTHER" id="PTHR36838:SF3">
    <property type="entry name" value="TRANSPORTER AUXIN EFFLUX CARRIER EC FAMILY"/>
    <property type="match status" value="1"/>
</dbReference>
<evidence type="ECO:0000256" key="3">
    <source>
        <dbReference type="ARBA" id="ARBA00022448"/>
    </source>
</evidence>